<dbReference type="InterPro" id="IPR006311">
    <property type="entry name" value="TAT_signal"/>
</dbReference>
<protein>
    <recommendedName>
        <fullName evidence="2">alpha-L-rhamnosidase</fullName>
        <ecNumber evidence="2">3.2.1.40</ecNumber>
    </recommendedName>
</protein>
<keyword evidence="3 9" id="KW-0378">Hydrolase</keyword>
<dbReference type="SUPFAM" id="SSF48208">
    <property type="entry name" value="Six-hairpin glycosidases"/>
    <property type="match status" value="1"/>
</dbReference>
<feature type="signal peptide" evidence="4">
    <location>
        <begin position="1"/>
        <end position="32"/>
    </location>
</feature>
<evidence type="ECO:0000256" key="2">
    <source>
        <dbReference type="ARBA" id="ARBA00012652"/>
    </source>
</evidence>
<dbReference type="EC" id="3.2.1.40" evidence="2"/>
<evidence type="ECO:0000256" key="1">
    <source>
        <dbReference type="ARBA" id="ARBA00001445"/>
    </source>
</evidence>
<evidence type="ECO:0000259" key="7">
    <source>
        <dbReference type="Pfam" id="PF17389"/>
    </source>
</evidence>
<dbReference type="RefSeq" id="WP_130479731.1">
    <property type="nucleotide sequence ID" value="NZ_SFCC01000024.1"/>
</dbReference>
<evidence type="ECO:0000313" key="9">
    <source>
        <dbReference type="EMBL" id="RZQ59470.1"/>
    </source>
</evidence>
<dbReference type="InterPro" id="IPR008979">
    <property type="entry name" value="Galactose-bd-like_sf"/>
</dbReference>
<comment type="caution">
    <text evidence="9">The sequence shown here is derived from an EMBL/GenBank/DDBJ whole genome shotgun (WGS) entry which is preliminary data.</text>
</comment>
<dbReference type="PANTHER" id="PTHR33307">
    <property type="entry name" value="ALPHA-RHAMNOSIDASE (EUROFUNG)"/>
    <property type="match status" value="1"/>
</dbReference>
<dbReference type="InterPro" id="IPR016007">
    <property type="entry name" value="Alpha_rhamnosid"/>
</dbReference>
<feature type="domain" description="Alpha-L-rhamnosidase six-hairpin glycosidase" evidence="7">
    <location>
        <begin position="630"/>
        <end position="964"/>
    </location>
</feature>
<evidence type="ECO:0000259" key="5">
    <source>
        <dbReference type="Pfam" id="PF05592"/>
    </source>
</evidence>
<dbReference type="InterPro" id="IPR008902">
    <property type="entry name" value="Rhamnosid_concanavalin"/>
</dbReference>
<dbReference type="Gene3D" id="2.60.40.10">
    <property type="entry name" value="Immunoglobulins"/>
    <property type="match status" value="1"/>
</dbReference>
<dbReference type="InterPro" id="IPR012341">
    <property type="entry name" value="6hp_glycosidase-like_sf"/>
</dbReference>
<dbReference type="GO" id="GO:0030596">
    <property type="term" value="F:alpha-L-rhamnosidase activity"/>
    <property type="evidence" value="ECO:0007669"/>
    <property type="project" value="UniProtKB-EC"/>
</dbReference>
<feature type="domain" description="Alpha-L-rhamnosidase concanavalin-like" evidence="5">
    <location>
        <begin position="525"/>
        <end position="624"/>
    </location>
</feature>
<evidence type="ECO:0000259" key="8">
    <source>
        <dbReference type="Pfam" id="PF17390"/>
    </source>
</evidence>
<dbReference type="EMBL" id="SFCC01000024">
    <property type="protein sequence ID" value="RZQ59470.1"/>
    <property type="molecule type" value="Genomic_DNA"/>
</dbReference>
<dbReference type="Gene3D" id="1.50.10.10">
    <property type="match status" value="1"/>
</dbReference>
<keyword evidence="10" id="KW-1185">Reference proteome</keyword>
<dbReference type="Proteomes" id="UP000292003">
    <property type="component" value="Unassembled WGS sequence"/>
</dbReference>
<dbReference type="Pfam" id="PF17389">
    <property type="entry name" value="Bac_rhamnosid6H"/>
    <property type="match status" value="1"/>
</dbReference>
<feature type="chain" id="PRO_5020255389" description="alpha-L-rhamnosidase" evidence="4">
    <location>
        <begin position="33"/>
        <end position="1069"/>
    </location>
</feature>
<dbReference type="Pfam" id="PF05592">
    <property type="entry name" value="Bac_rhamnosid"/>
    <property type="match status" value="1"/>
</dbReference>
<feature type="domain" description="Bacterial alpha-L-rhamnosidase N-terminal" evidence="6">
    <location>
        <begin position="346"/>
        <end position="516"/>
    </location>
</feature>
<reference evidence="9 10" key="1">
    <citation type="submission" date="2019-02" db="EMBL/GenBank/DDBJ databases">
        <title>Draft genome sequence of Amycolatopsis sp. 8-3EHSu isolated from roots of Suaeda maritima.</title>
        <authorList>
            <person name="Duangmal K."/>
            <person name="Chantavorakit T."/>
        </authorList>
    </citation>
    <scope>NUCLEOTIDE SEQUENCE [LARGE SCALE GENOMIC DNA]</scope>
    <source>
        <strain evidence="9 10">8-3EHSu</strain>
    </source>
</reference>
<dbReference type="SUPFAM" id="SSF49265">
    <property type="entry name" value="Fibronectin type III"/>
    <property type="match status" value="1"/>
</dbReference>
<evidence type="ECO:0000313" key="10">
    <source>
        <dbReference type="Proteomes" id="UP000292003"/>
    </source>
</evidence>
<evidence type="ECO:0000256" key="3">
    <source>
        <dbReference type="ARBA" id="ARBA00022801"/>
    </source>
</evidence>
<proteinExistence type="predicted"/>
<dbReference type="Gene3D" id="2.60.120.260">
    <property type="entry name" value="Galactose-binding domain-like"/>
    <property type="match status" value="3"/>
</dbReference>
<dbReference type="PROSITE" id="PS51318">
    <property type="entry name" value="TAT"/>
    <property type="match status" value="1"/>
</dbReference>
<dbReference type="Pfam" id="PF08531">
    <property type="entry name" value="Bac_rhamnosid_N"/>
    <property type="match status" value="1"/>
</dbReference>
<gene>
    <name evidence="9" type="ORF">EWH70_34140</name>
</gene>
<dbReference type="Pfam" id="PF25788">
    <property type="entry name" value="Ig_Rha78A_N"/>
    <property type="match status" value="1"/>
</dbReference>
<dbReference type="Pfam" id="PF17390">
    <property type="entry name" value="Bac_rhamnosid_C"/>
    <property type="match status" value="1"/>
</dbReference>
<dbReference type="Gene3D" id="2.60.420.10">
    <property type="entry name" value="Maltose phosphorylase, domain 3"/>
    <property type="match status" value="1"/>
</dbReference>
<keyword evidence="4" id="KW-0732">Signal</keyword>
<dbReference type="OrthoDB" id="9761045at2"/>
<evidence type="ECO:0000259" key="6">
    <source>
        <dbReference type="Pfam" id="PF08531"/>
    </source>
</evidence>
<dbReference type="SUPFAM" id="SSF49785">
    <property type="entry name" value="Galactose-binding domain-like"/>
    <property type="match status" value="1"/>
</dbReference>
<dbReference type="AlphaFoldDB" id="A0A4Q7IX16"/>
<dbReference type="GO" id="GO:0005975">
    <property type="term" value="P:carbohydrate metabolic process"/>
    <property type="evidence" value="ECO:0007669"/>
    <property type="project" value="InterPro"/>
</dbReference>
<dbReference type="InterPro" id="IPR008928">
    <property type="entry name" value="6-hairpin_glycosidase_sf"/>
</dbReference>
<dbReference type="InterPro" id="IPR035398">
    <property type="entry name" value="Bac_rhamnosid_C"/>
</dbReference>
<dbReference type="InterPro" id="IPR013737">
    <property type="entry name" value="Bac_rhamnosid_N"/>
</dbReference>
<name>A0A4Q7IX16_9PSEU</name>
<dbReference type="InterPro" id="IPR036116">
    <property type="entry name" value="FN3_sf"/>
</dbReference>
<dbReference type="PIRSF" id="PIRSF010631">
    <property type="entry name" value="A-rhamnsds"/>
    <property type="match status" value="1"/>
</dbReference>
<sequence length="1069" mass="115907">MTRFDRRVFLRRSATGAGLVAGAAAFGGPAAAATPGGGRKSVLRVDRCYVEHAPNLLGTDTARPRLSWALAADGHGATQTAYQLEVGTRPGHADVWRGDRVPGDTQAAVYAGPDLKPSTRYFWRVRVWDAHGGVSGWSEPGWWETALLGRPWQASWIGAPEPEPALPFAGASWIWTADGSTSGAPPGPRWFRGAVDLPAGVRRVRVVATADDDFTLYCNGERLLHAPQRTDGWRTGRQAEAAPAERLVLAAVATNRGGASVNPAGLLVRLVAETASGERELVTGPGWRATDAEVPGWTEPGFDDSGWAPATVLAPYGQGPWGSGVSVPVTAPAPLLRKGFRVDRPIAGARLYIAGLAYYEAELNGRRVGTQVLDPGFTAYHRTVLYATHDVTAALRHGDNALGVTLGRGFHSMTTPSAWRWTEAFWRAEPKLLARLEVEHPDGTRTVVVSDGGWRVAESPTRFDSLYEGETYDARLAVGGWSEPGFDDSGWAPAVVRPAPAGAVRAQQHEPIEIVESVRPASVREVKPGTWVADLGRTTAGWVRVSADAPRGTVVSVRYGEKVRDDGTVDSFNEHVYTGRSQVDEYVSAGTGTEAWEPRFSYKGFRHVEITGARPSDILGRVVHSAVPAVSDFGCSEPLFETFDRAMRRTLLNNLHGLPTDTPMYEKNGWTGDAQLGAPTMAAAFDMRRLFTKWLSDIADGQNDAGQPPVIVPSGGWGYRELAPAPEWTTVYPFVLRGMHRWYGDTELVRAHWRPLTRYLDYELGRLVDGLAVTALGDYLPPGYPGGIPPEDTRLTATAYLHRALIHTAELGTLLGEQATAARYRGAADDLRTALNTAFLAPEGHYRTAKDPDYRQTSNAVPLAFGLVPAGAVGTVVASLAADVRRRGNHLNTGALGTSVLLPVLTAHGHADLAHAVATQRTYPSWGHWFDNGADTMWEMWHLGSRSRDHYFQGTVTQWLYENVAGLRPGEDGYRTFTVRPDARVGLSWARFGVDTVRGRAAVSWSRDARKLRMRVQVPVGSVAEVHVPAQAGVESSPAASVLRTEPGYVVLRVPSGFWRFTSDDPDGR</sequence>
<feature type="domain" description="Alpha-L-rhamnosidase C-terminal" evidence="8">
    <location>
        <begin position="966"/>
        <end position="1036"/>
    </location>
</feature>
<dbReference type="InterPro" id="IPR035396">
    <property type="entry name" value="Bac_rhamnosid6H"/>
</dbReference>
<organism evidence="9 10">
    <name type="scientific">Amycolatopsis suaedae</name>
    <dbReference type="NCBI Taxonomy" id="2510978"/>
    <lineage>
        <taxon>Bacteria</taxon>
        <taxon>Bacillati</taxon>
        <taxon>Actinomycetota</taxon>
        <taxon>Actinomycetes</taxon>
        <taxon>Pseudonocardiales</taxon>
        <taxon>Pseudonocardiaceae</taxon>
        <taxon>Amycolatopsis</taxon>
    </lineage>
</organism>
<dbReference type="InterPro" id="IPR013783">
    <property type="entry name" value="Ig-like_fold"/>
</dbReference>
<evidence type="ECO:0000256" key="4">
    <source>
        <dbReference type="SAM" id="SignalP"/>
    </source>
</evidence>
<dbReference type="PANTHER" id="PTHR33307:SF6">
    <property type="entry name" value="ALPHA-RHAMNOSIDASE (EUROFUNG)-RELATED"/>
    <property type="match status" value="1"/>
</dbReference>
<accession>A0A4Q7IX16</accession>
<comment type="catalytic activity">
    <reaction evidence="1">
        <text>Hydrolysis of terminal non-reducing alpha-L-rhamnose residues in alpha-L-rhamnosides.</text>
        <dbReference type="EC" id="3.2.1.40"/>
    </reaction>
</comment>